<evidence type="ECO:0008006" key="6">
    <source>
        <dbReference type="Google" id="ProtNLM"/>
    </source>
</evidence>
<name>A0A6C0J8A1_9ZZZZ</name>
<dbReference type="InterPro" id="IPR013283">
    <property type="entry name" value="RLI1"/>
</dbReference>
<proteinExistence type="predicted"/>
<feature type="domain" description="4Fe-4S ferredoxin-type" evidence="4">
    <location>
        <begin position="40"/>
        <end position="69"/>
    </location>
</feature>
<dbReference type="PANTHER" id="PTHR19248">
    <property type="entry name" value="ATP-BINDING TRANSPORT PROTEIN-RELATED"/>
    <property type="match status" value="1"/>
</dbReference>
<evidence type="ECO:0000256" key="1">
    <source>
        <dbReference type="ARBA" id="ARBA00022741"/>
    </source>
</evidence>
<feature type="domain" description="ABC transporter" evidence="3">
    <location>
        <begin position="64"/>
        <end position="301"/>
    </location>
</feature>
<dbReference type="Pfam" id="PF04068">
    <property type="entry name" value="Fer4_RLI"/>
    <property type="match status" value="1"/>
</dbReference>
<dbReference type="SMART" id="SM00382">
    <property type="entry name" value="AAA"/>
    <property type="match status" value="2"/>
</dbReference>
<evidence type="ECO:0000259" key="3">
    <source>
        <dbReference type="PROSITE" id="PS50893"/>
    </source>
</evidence>
<dbReference type="InterPro" id="IPR003593">
    <property type="entry name" value="AAA+_ATPase"/>
</dbReference>
<dbReference type="PROSITE" id="PS50893">
    <property type="entry name" value="ABC_TRANSPORTER_2"/>
    <property type="match status" value="2"/>
</dbReference>
<dbReference type="NCBIfam" id="NF009945">
    <property type="entry name" value="PRK13409.1"/>
    <property type="match status" value="1"/>
</dbReference>
<dbReference type="AlphaFoldDB" id="A0A6C0J8A1"/>
<evidence type="ECO:0000259" key="4">
    <source>
        <dbReference type="PROSITE" id="PS51379"/>
    </source>
</evidence>
<reference evidence="5" key="1">
    <citation type="journal article" date="2020" name="Nature">
        <title>Giant virus diversity and host interactions through global metagenomics.</title>
        <authorList>
            <person name="Schulz F."/>
            <person name="Roux S."/>
            <person name="Paez-Espino D."/>
            <person name="Jungbluth S."/>
            <person name="Walsh D.A."/>
            <person name="Denef V.J."/>
            <person name="McMahon K.D."/>
            <person name="Konstantinidis K.T."/>
            <person name="Eloe-Fadrosh E.A."/>
            <person name="Kyrpides N.C."/>
            <person name="Woyke T."/>
        </authorList>
    </citation>
    <scope>NUCLEOTIDE SEQUENCE</scope>
    <source>
        <strain evidence="5">GVMAG-M-3300025880-56</strain>
    </source>
</reference>
<organism evidence="5">
    <name type="scientific">viral metagenome</name>
    <dbReference type="NCBI Taxonomy" id="1070528"/>
    <lineage>
        <taxon>unclassified sequences</taxon>
        <taxon>metagenomes</taxon>
        <taxon>organismal metagenomes</taxon>
    </lineage>
</organism>
<dbReference type="GO" id="GO:0016887">
    <property type="term" value="F:ATP hydrolysis activity"/>
    <property type="evidence" value="ECO:0007669"/>
    <property type="project" value="InterPro"/>
</dbReference>
<keyword evidence="1" id="KW-0547">Nucleotide-binding</keyword>
<dbReference type="SUPFAM" id="SSF54862">
    <property type="entry name" value="4Fe-4S ferredoxins"/>
    <property type="match status" value="1"/>
</dbReference>
<dbReference type="PRINTS" id="PR01868">
    <property type="entry name" value="ABCEFAMILY"/>
</dbReference>
<dbReference type="SUPFAM" id="SSF52540">
    <property type="entry name" value="P-loop containing nucleoside triphosphate hydrolases"/>
    <property type="match status" value="2"/>
</dbReference>
<protein>
    <recommendedName>
        <fullName evidence="6">ABC transporter domain-containing protein</fullName>
    </recommendedName>
</protein>
<feature type="domain" description="ABC transporter" evidence="3">
    <location>
        <begin position="328"/>
        <end position="539"/>
    </location>
</feature>
<evidence type="ECO:0000313" key="5">
    <source>
        <dbReference type="EMBL" id="QHU01985.1"/>
    </source>
</evidence>
<dbReference type="InterPro" id="IPR017900">
    <property type="entry name" value="4Fe4S_Fe_S_CS"/>
</dbReference>
<dbReference type="EMBL" id="MN740351">
    <property type="protein sequence ID" value="QHU01985.1"/>
    <property type="molecule type" value="Genomic_DNA"/>
</dbReference>
<accession>A0A6C0J8A1</accession>
<dbReference type="InterPro" id="IPR003439">
    <property type="entry name" value="ABC_transporter-like_ATP-bd"/>
</dbReference>
<dbReference type="PROSITE" id="PS00198">
    <property type="entry name" value="4FE4S_FER_1"/>
    <property type="match status" value="1"/>
</dbReference>
<dbReference type="Gene3D" id="3.40.50.300">
    <property type="entry name" value="P-loop containing nucleotide triphosphate hydrolases"/>
    <property type="match status" value="2"/>
</dbReference>
<dbReference type="PROSITE" id="PS51379">
    <property type="entry name" value="4FE4S_FER_2"/>
    <property type="match status" value="1"/>
</dbReference>
<dbReference type="Pfam" id="PF00005">
    <property type="entry name" value="ABC_tran"/>
    <property type="match status" value="2"/>
</dbReference>
<dbReference type="GO" id="GO:0005524">
    <property type="term" value="F:ATP binding"/>
    <property type="evidence" value="ECO:0007669"/>
    <property type="project" value="UniProtKB-KW"/>
</dbReference>
<keyword evidence="2" id="KW-0067">ATP-binding</keyword>
<dbReference type="Pfam" id="PF00037">
    <property type="entry name" value="Fer4"/>
    <property type="match status" value="1"/>
</dbReference>
<dbReference type="InterPro" id="IPR017896">
    <property type="entry name" value="4Fe4S_Fe-S-bd"/>
</dbReference>
<evidence type="ECO:0000256" key="2">
    <source>
        <dbReference type="ARBA" id="ARBA00022840"/>
    </source>
</evidence>
<dbReference type="InterPro" id="IPR007209">
    <property type="entry name" value="RNaseL-inhib-like_metal-bd_dom"/>
</dbReference>
<dbReference type="InterPro" id="IPR027417">
    <property type="entry name" value="P-loop_NTPase"/>
</dbReference>
<sequence length="572" mass="65618">MKTRLAVIDKNLCKPTKCDHECEKKCPVNKTKRKCIDIEDLASISESLCIGCGICVDVCPFKAIKIINLPNKLNTNYILHRYSLNSFALFKFPDLKIGSVLGLVGENGIGKSTILGILSGEIIPNFGCFDEKKSVLKYFKGTEMQKFLMETNKSFKPQDIKKMFENSTQTIHNIIQDLKINTDLHDVWKIFNLLDIKDRSVSCLSGGELQKLAIAVTCSKNCKIFLFDEPSSFLDIKQRILMANILKNKSKDSYVVVSEHDLTILDYLSDYVCCLYGIPGSYGIASNTYSSKDGINSFLNGYIQSENMKFRKNPLIFENNSYNHLYNLKCHSYEAMEKKIDNFSLKVESGCFYQSEILVIVGENGVGKTQFMKMLTKYKFANYTPIISYKPQHITFDNDKIKVVDLLNTFDKYYDENFVREVIKPLNITNILSRKIKSLSGGDMQILKIIVCLMKDADIYLMDEPSSFLDSERRLIVCKIIKKYIRNNNKTSFIIEHDFLMTMYLADKIIVFSGEPSFNTSASKPLDVQSGMNIFLDNMGVTFRRDENNRPRINKYNSINDLKQKHNKKYFD</sequence>